<feature type="domain" description="NADH:flavin oxidoreductase/NADH oxidase N-terminal" evidence="1">
    <location>
        <begin position="12"/>
        <end position="341"/>
    </location>
</feature>
<dbReference type="PANTHER" id="PTHR22893">
    <property type="entry name" value="NADH OXIDOREDUCTASE-RELATED"/>
    <property type="match status" value="1"/>
</dbReference>
<dbReference type="EMBL" id="BMMH01000009">
    <property type="protein sequence ID" value="GGL23245.1"/>
    <property type="molecule type" value="Genomic_DNA"/>
</dbReference>
<keyword evidence="3" id="KW-1185">Reference proteome</keyword>
<dbReference type="GO" id="GO:0010181">
    <property type="term" value="F:FMN binding"/>
    <property type="evidence" value="ECO:0007669"/>
    <property type="project" value="InterPro"/>
</dbReference>
<dbReference type="CDD" id="cd02803">
    <property type="entry name" value="OYE_like_FMN_family"/>
    <property type="match status" value="1"/>
</dbReference>
<dbReference type="SUPFAM" id="SSF51395">
    <property type="entry name" value="FMN-linked oxidoreductases"/>
    <property type="match status" value="1"/>
</dbReference>
<comment type="caution">
    <text evidence="2">The sequence shown here is derived from an EMBL/GenBank/DDBJ whole genome shotgun (WGS) entry which is preliminary data.</text>
</comment>
<dbReference type="AlphaFoldDB" id="A0A917RSA5"/>
<accession>A0A917RSA5</accession>
<dbReference type="Proteomes" id="UP000638263">
    <property type="component" value="Unassembled WGS sequence"/>
</dbReference>
<evidence type="ECO:0000313" key="3">
    <source>
        <dbReference type="Proteomes" id="UP000638263"/>
    </source>
</evidence>
<dbReference type="RefSeq" id="WP_058857041.1">
    <property type="nucleotide sequence ID" value="NZ_BMMH01000009.1"/>
</dbReference>
<dbReference type="Gene3D" id="3.20.20.70">
    <property type="entry name" value="Aldolase class I"/>
    <property type="match status" value="1"/>
</dbReference>
<dbReference type="Pfam" id="PF00724">
    <property type="entry name" value="Oxidored_FMN"/>
    <property type="match status" value="1"/>
</dbReference>
<proteinExistence type="predicted"/>
<dbReference type="GO" id="GO:0005829">
    <property type="term" value="C:cytosol"/>
    <property type="evidence" value="ECO:0007669"/>
    <property type="project" value="TreeGrafter"/>
</dbReference>
<reference evidence="2" key="1">
    <citation type="journal article" date="2014" name="Int. J. Syst. Evol. Microbiol.">
        <title>Complete genome sequence of Corynebacterium casei LMG S-19264T (=DSM 44701T), isolated from a smear-ripened cheese.</title>
        <authorList>
            <consortium name="US DOE Joint Genome Institute (JGI-PGF)"/>
            <person name="Walter F."/>
            <person name="Albersmeier A."/>
            <person name="Kalinowski J."/>
            <person name="Ruckert C."/>
        </authorList>
    </citation>
    <scope>NUCLEOTIDE SEQUENCE</scope>
    <source>
        <strain evidence="2">CGMCC 4.3508</strain>
    </source>
</reference>
<dbReference type="InterPro" id="IPR045247">
    <property type="entry name" value="Oye-like"/>
</dbReference>
<dbReference type="GO" id="GO:0016491">
    <property type="term" value="F:oxidoreductase activity"/>
    <property type="evidence" value="ECO:0007669"/>
    <property type="project" value="InterPro"/>
</dbReference>
<organism evidence="2 3">
    <name type="scientific">Nocardia jinanensis</name>
    <dbReference type="NCBI Taxonomy" id="382504"/>
    <lineage>
        <taxon>Bacteria</taxon>
        <taxon>Bacillati</taxon>
        <taxon>Actinomycetota</taxon>
        <taxon>Actinomycetes</taxon>
        <taxon>Mycobacteriales</taxon>
        <taxon>Nocardiaceae</taxon>
        <taxon>Nocardia</taxon>
    </lineage>
</organism>
<evidence type="ECO:0000259" key="1">
    <source>
        <dbReference type="Pfam" id="PF00724"/>
    </source>
</evidence>
<dbReference type="InterPro" id="IPR013785">
    <property type="entry name" value="Aldolase_TIM"/>
</dbReference>
<reference evidence="2" key="2">
    <citation type="submission" date="2020-09" db="EMBL/GenBank/DDBJ databases">
        <authorList>
            <person name="Sun Q."/>
            <person name="Zhou Y."/>
        </authorList>
    </citation>
    <scope>NUCLEOTIDE SEQUENCE</scope>
    <source>
        <strain evidence="2">CGMCC 4.3508</strain>
    </source>
</reference>
<protein>
    <submittedName>
        <fullName evidence="2">NADH:flavin oxidoreductase</fullName>
    </submittedName>
</protein>
<gene>
    <name evidence="2" type="ORF">GCM10011588_42670</name>
</gene>
<name>A0A917RSA5_9NOCA</name>
<dbReference type="PANTHER" id="PTHR22893:SF55">
    <property type="entry name" value="OXIDOREDUCTASE-RELATED"/>
    <property type="match status" value="1"/>
</dbReference>
<dbReference type="InterPro" id="IPR001155">
    <property type="entry name" value="OxRdtase_FMN_N"/>
</dbReference>
<evidence type="ECO:0000313" key="2">
    <source>
        <dbReference type="EMBL" id="GGL23245.1"/>
    </source>
</evidence>
<sequence>MTVHSVLAATRIGGLRLRNRAVVAPMSRVSTEGDGVPTADMAEYYARFAAGGFGLITTEGTYIDAEFSQSYSGQPGIVTAPQLDGWREVTARVHVAGGSIALQLMHGGALVQENPFRDRTLAPSAVQPKGVQMPAYGGTGPFALPEEATRADIRAIIAGFGAAAERARSVGFDAVEIHGANGYLIDQFLTDYTNLRGDEYGGAVERRIRFVVEVVRSVRAAVGAEFLVGLRLSQTKVNDFDHRWSGAAEAATIFRAVAAAGVDYLHLASEGRDWYDTAVLDTGETITRLARTITGLPVIANGGMHAPGLARTVLDDGHADLVALGRGALANPDWPRMIADGADPVEFDRAMLQPEVTLAQQRSWEHAHRPVFR</sequence>